<comment type="caution">
    <text evidence="2">The sequence shown here is derived from an EMBL/GenBank/DDBJ whole genome shotgun (WGS) entry which is preliminary data.</text>
</comment>
<organism evidence="2 3">
    <name type="scientific">Dentiscutata erythropus</name>
    <dbReference type="NCBI Taxonomy" id="1348616"/>
    <lineage>
        <taxon>Eukaryota</taxon>
        <taxon>Fungi</taxon>
        <taxon>Fungi incertae sedis</taxon>
        <taxon>Mucoromycota</taxon>
        <taxon>Glomeromycotina</taxon>
        <taxon>Glomeromycetes</taxon>
        <taxon>Diversisporales</taxon>
        <taxon>Gigasporaceae</taxon>
        <taxon>Dentiscutata</taxon>
    </lineage>
</organism>
<feature type="domain" description="Tyrosine specific protein phosphatases" evidence="1">
    <location>
        <begin position="137"/>
        <end position="181"/>
    </location>
</feature>
<dbReference type="InterPro" id="IPR016130">
    <property type="entry name" value="Tyr_Pase_AS"/>
</dbReference>
<dbReference type="InterPro" id="IPR029021">
    <property type="entry name" value="Prot-tyrosine_phosphatase-like"/>
</dbReference>
<gene>
    <name evidence="2" type="ORF">DERYTH_LOCUS7861</name>
</gene>
<dbReference type="EMBL" id="CAJVPY010003913">
    <property type="protein sequence ID" value="CAG8605402.1"/>
    <property type="molecule type" value="Genomic_DNA"/>
</dbReference>
<dbReference type="PROSITE" id="PS50056">
    <property type="entry name" value="TYR_PHOSPHATASE_2"/>
    <property type="match status" value="1"/>
</dbReference>
<proteinExistence type="predicted"/>
<dbReference type="PROSITE" id="PS00383">
    <property type="entry name" value="TYR_PHOSPHATASE_1"/>
    <property type="match status" value="1"/>
</dbReference>
<keyword evidence="3" id="KW-1185">Reference proteome</keyword>
<accession>A0A9N9CKV0</accession>
<dbReference type="OrthoDB" id="9988524at2759"/>
<dbReference type="InterPro" id="IPR000387">
    <property type="entry name" value="Tyr_Pase_dom"/>
</dbReference>
<dbReference type="Gene3D" id="3.90.190.10">
    <property type="entry name" value="Protein tyrosine phosphatase superfamily"/>
    <property type="match status" value="1"/>
</dbReference>
<evidence type="ECO:0000313" key="3">
    <source>
        <dbReference type="Proteomes" id="UP000789405"/>
    </source>
</evidence>
<dbReference type="Proteomes" id="UP000789405">
    <property type="component" value="Unassembled WGS sequence"/>
</dbReference>
<dbReference type="AlphaFoldDB" id="A0A9N9CKV0"/>
<evidence type="ECO:0000259" key="1">
    <source>
        <dbReference type="PROSITE" id="PS50056"/>
    </source>
</evidence>
<evidence type="ECO:0000313" key="2">
    <source>
        <dbReference type="EMBL" id="CAG8605402.1"/>
    </source>
</evidence>
<dbReference type="SUPFAM" id="SSF52799">
    <property type="entry name" value="(Phosphotyrosine protein) phosphatases II"/>
    <property type="match status" value="1"/>
</dbReference>
<dbReference type="GO" id="GO:0004721">
    <property type="term" value="F:phosphoprotein phosphatase activity"/>
    <property type="evidence" value="ECO:0007669"/>
    <property type="project" value="InterPro"/>
</dbReference>
<dbReference type="PANTHER" id="PTHR31126:SF1">
    <property type="entry name" value="TYROSINE SPECIFIC PROTEIN PHOSPHATASES DOMAIN-CONTAINING PROTEIN"/>
    <property type="match status" value="1"/>
</dbReference>
<sequence>MQSILNFRDVGESVDVINQNGIGAHPDDATEEDVKRLLNFDIHTILDLRARGFDLRQGALLETNFPVVIYPPQQKDNVRKTVNVSLLGTKLQKSYFTAAPFYVRVQLIGYYLICQQVQVARIMAKTLIPRGLIGMYTDFLDSSDKEICEVLEVMTDETNLPILIHCKHGKDRTGIIIAIVLSICGVDDETIAQDYALSQKGLASIMPSVVVDIGKIGLPEEFASATPDVGMIYILNFKKNMVQRKII</sequence>
<reference evidence="2" key="1">
    <citation type="submission" date="2021-06" db="EMBL/GenBank/DDBJ databases">
        <authorList>
            <person name="Kallberg Y."/>
            <person name="Tangrot J."/>
            <person name="Rosling A."/>
        </authorList>
    </citation>
    <scope>NUCLEOTIDE SEQUENCE</scope>
    <source>
        <strain evidence="2">MA453B</strain>
    </source>
</reference>
<dbReference type="Pfam" id="PF13350">
    <property type="entry name" value="Y_phosphatase3"/>
    <property type="match status" value="1"/>
</dbReference>
<protein>
    <submittedName>
        <fullName evidence="2">8244_t:CDS:1</fullName>
    </submittedName>
</protein>
<name>A0A9N9CKV0_9GLOM</name>
<dbReference type="PANTHER" id="PTHR31126">
    <property type="entry name" value="TYROSINE-PROTEIN PHOSPHATASE"/>
    <property type="match status" value="1"/>
</dbReference>
<dbReference type="InterPro" id="IPR026893">
    <property type="entry name" value="Tyr/Ser_Pase_IphP-type"/>
</dbReference>